<name>A0A7I9Z0B7_9MYCO</name>
<protein>
    <submittedName>
        <fullName evidence="1">Uncharacterized protein</fullName>
    </submittedName>
</protein>
<evidence type="ECO:0000313" key="2">
    <source>
        <dbReference type="Proteomes" id="UP000465301"/>
    </source>
</evidence>
<dbReference type="AlphaFoldDB" id="A0A7I9Z0B7"/>
<dbReference type="Proteomes" id="UP000465301">
    <property type="component" value="Unassembled WGS sequence"/>
</dbReference>
<organism evidence="1 2">
    <name type="scientific">Mycobacterium timonense</name>
    <dbReference type="NCBI Taxonomy" id="701043"/>
    <lineage>
        <taxon>Bacteria</taxon>
        <taxon>Bacillati</taxon>
        <taxon>Actinomycetota</taxon>
        <taxon>Actinomycetes</taxon>
        <taxon>Mycobacteriales</taxon>
        <taxon>Mycobacteriaceae</taxon>
        <taxon>Mycobacterium</taxon>
        <taxon>Mycobacterium avium complex (MAC)</taxon>
    </lineage>
</organism>
<dbReference type="EMBL" id="BLLA01000001">
    <property type="protein sequence ID" value="GFG94276.1"/>
    <property type="molecule type" value="Genomic_DNA"/>
</dbReference>
<evidence type="ECO:0000313" key="1">
    <source>
        <dbReference type="EMBL" id="GFG94276.1"/>
    </source>
</evidence>
<keyword evidence="2" id="KW-1185">Reference proteome</keyword>
<reference evidence="1 2" key="1">
    <citation type="journal article" date="2019" name="Emerg. Microbes Infect.">
        <title>Comprehensive subspecies identification of 175 nontuberculous mycobacteria species based on 7547 genomic profiles.</title>
        <authorList>
            <person name="Matsumoto Y."/>
            <person name="Kinjo T."/>
            <person name="Motooka D."/>
            <person name="Nabeya D."/>
            <person name="Jung N."/>
            <person name="Uechi K."/>
            <person name="Horii T."/>
            <person name="Iida T."/>
            <person name="Fujita J."/>
            <person name="Nakamura S."/>
        </authorList>
    </citation>
    <scope>NUCLEOTIDE SEQUENCE [LARGE SCALE GENOMIC DNA]</scope>
    <source>
        <strain evidence="1 2">JCM 30726</strain>
    </source>
</reference>
<gene>
    <name evidence="1" type="ORF">MTIM_01550</name>
</gene>
<proteinExistence type="predicted"/>
<sequence length="79" mass="8741">MLIVHDVVLDKEFFRVHHALMDTAIAALHAIASDPDAPPQLSLVARLGLDGRRPTGEEWQALGDQIDVALYLEERELGI</sequence>
<accession>A0A7I9Z0B7</accession>
<comment type="caution">
    <text evidence="1">The sequence shown here is derived from an EMBL/GenBank/DDBJ whole genome shotgun (WGS) entry which is preliminary data.</text>
</comment>